<keyword evidence="3" id="KW-1185">Reference proteome</keyword>
<feature type="chain" id="PRO_5003578105" evidence="1">
    <location>
        <begin position="22"/>
        <end position="50"/>
    </location>
</feature>
<reference evidence="2" key="4">
    <citation type="submission" date="2025-09" db="UniProtKB">
        <authorList>
            <consortium name="Ensembl"/>
        </authorList>
    </citation>
    <scope>IDENTIFICATION</scope>
</reference>
<accession>H2XQY0</accession>
<proteinExistence type="predicted"/>
<evidence type="ECO:0000256" key="1">
    <source>
        <dbReference type="SAM" id="SignalP"/>
    </source>
</evidence>
<evidence type="ECO:0000313" key="3">
    <source>
        <dbReference type="Proteomes" id="UP000008144"/>
    </source>
</evidence>
<dbReference type="Proteomes" id="UP000008144">
    <property type="component" value="Chromosome 5"/>
</dbReference>
<dbReference type="InParanoid" id="H2XQY0"/>
<sequence>MNKPSLLLLDFFWLVRCVCHAVSFTFLDNRLGETRTKPKGQYDLKKSRPG</sequence>
<dbReference type="HOGENOM" id="CLU_3124465_0_0_1"/>
<reference evidence="2" key="2">
    <citation type="journal article" date="2008" name="Genome Biol.">
        <title>Improved genome assembly and evidence-based global gene model set for the chordate Ciona intestinalis: new insight into intron and operon populations.</title>
        <authorList>
            <person name="Satou Y."/>
            <person name="Mineta K."/>
            <person name="Ogasawara M."/>
            <person name="Sasakura Y."/>
            <person name="Shoguchi E."/>
            <person name="Ueno K."/>
            <person name="Yamada L."/>
            <person name="Matsumoto J."/>
            <person name="Wasserscheid J."/>
            <person name="Dewar K."/>
            <person name="Wiley G.B."/>
            <person name="Macmil S.L."/>
            <person name="Roe B.A."/>
            <person name="Zeller R.W."/>
            <person name="Hastings K.E."/>
            <person name="Lemaire P."/>
            <person name="Lindquist E."/>
            <person name="Endo T."/>
            <person name="Hotta K."/>
            <person name="Inaba K."/>
        </authorList>
    </citation>
    <scope>NUCLEOTIDE SEQUENCE [LARGE SCALE GENOMIC DNA]</scope>
    <source>
        <strain evidence="2">wild type</strain>
    </source>
</reference>
<dbReference type="AlphaFoldDB" id="H2XQY0"/>
<feature type="signal peptide" evidence="1">
    <location>
        <begin position="1"/>
        <end position="21"/>
    </location>
</feature>
<dbReference type="Ensembl" id="ENSCINT00000030250.1">
    <property type="protein sequence ID" value="ENSCINP00000032064.1"/>
    <property type="gene ID" value="ENSCING00000023876.1"/>
</dbReference>
<reference evidence="3" key="1">
    <citation type="journal article" date="2002" name="Science">
        <title>The draft genome of Ciona intestinalis: insights into chordate and vertebrate origins.</title>
        <authorList>
            <person name="Dehal P."/>
            <person name="Satou Y."/>
            <person name="Campbell R.K."/>
            <person name="Chapman J."/>
            <person name="Degnan B."/>
            <person name="De Tomaso A."/>
            <person name="Davidson B."/>
            <person name="Di Gregorio A."/>
            <person name="Gelpke M."/>
            <person name="Goodstein D.M."/>
            <person name="Harafuji N."/>
            <person name="Hastings K.E."/>
            <person name="Ho I."/>
            <person name="Hotta K."/>
            <person name="Huang W."/>
            <person name="Kawashima T."/>
            <person name="Lemaire P."/>
            <person name="Martinez D."/>
            <person name="Meinertzhagen I.A."/>
            <person name="Necula S."/>
            <person name="Nonaka M."/>
            <person name="Putnam N."/>
            <person name="Rash S."/>
            <person name="Saiga H."/>
            <person name="Satake M."/>
            <person name="Terry A."/>
            <person name="Yamada L."/>
            <person name="Wang H.G."/>
            <person name="Awazu S."/>
            <person name="Azumi K."/>
            <person name="Boore J."/>
            <person name="Branno M."/>
            <person name="Chin-Bow S."/>
            <person name="DeSantis R."/>
            <person name="Doyle S."/>
            <person name="Francino P."/>
            <person name="Keys D.N."/>
            <person name="Haga S."/>
            <person name="Hayashi H."/>
            <person name="Hino K."/>
            <person name="Imai K.S."/>
            <person name="Inaba K."/>
            <person name="Kano S."/>
            <person name="Kobayashi K."/>
            <person name="Kobayashi M."/>
            <person name="Lee B.I."/>
            <person name="Makabe K.W."/>
            <person name="Manohar C."/>
            <person name="Matassi G."/>
            <person name="Medina M."/>
            <person name="Mochizuki Y."/>
            <person name="Mount S."/>
            <person name="Morishita T."/>
            <person name="Miura S."/>
            <person name="Nakayama A."/>
            <person name="Nishizaka S."/>
            <person name="Nomoto H."/>
            <person name="Ohta F."/>
            <person name="Oishi K."/>
            <person name="Rigoutsos I."/>
            <person name="Sano M."/>
            <person name="Sasaki A."/>
            <person name="Sasakura Y."/>
            <person name="Shoguchi E."/>
            <person name="Shin-i T."/>
            <person name="Spagnuolo A."/>
            <person name="Stainier D."/>
            <person name="Suzuki M.M."/>
            <person name="Tassy O."/>
            <person name="Takatori N."/>
            <person name="Tokuoka M."/>
            <person name="Yagi K."/>
            <person name="Yoshizaki F."/>
            <person name="Wada S."/>
            <person name="Zhang C."/>
            <person name="Hyatt P.D."/>
            <person name="Larimer F."/>
            <person name="Detter C."/>
            <person name="Doggett N."/>
            <person name="Glavina T."/>
            <person name="Hawkins T."/>
            <person name="Richardson P."/>
            <person name="Lucas S."/>
            <person name="Kohara Y."/>
            <person name="Levine M."/>
            <person name="Satoh N."/>
            <person name="Rokhsar D.S."/>
        </authorList>
    </citation>
    <scope>NUCLEOTIDE SEQUENCE [LARGE SCALE GENOMIC DNA]</scope>
</reference>
<protein>
    <submittedName>
        <fullName evidence="2">Uncharacterized protein</fullName>
    </submittedName>
</protein>
<organism evidence="2 3">
    <name type="scientific">Ciona intestinalis</name>
    <name type="common">Transparent sea squirt</name>
    <name type="synonym">Ascidia intestinalis</name>
    <dbReference type="NCBI Taxonomy" id="7719"/>
    <lineage>
        <taxon>Eukaryota</taxon>
        <taxon>Metazoa</taxon>
        <taxon>Chordata</taxon>
        <taxon>Tunicata</taxon>
        <taxon>Ascidiacea</taxon>
        <taxon>Phlebobranchia</taxon>
        <taxon>Cionidae</taxon>
        <taxon>Ciona</taxon>
    </lineage>
</organism>
<dbReference type="EMBL" id="EAAA01002097">
    <property type="status" value="NOT_ANNOTATED_CDS"/>
    <property type="molecule type" value="Genomic_DNA"/>
</dbReference>
<evidence type="ECO:0000313" key="2">
    <source>
        <dbReference type="Ensembl" id="ENSCINP00000032064.1"/>
    </source>
</evidence>
<reference evidence="2" key="3">
    <citation type="submission" date="2025-08" db="UniProtKB">
        <authorList>
            <consortium name="Ensembl"/>
        </authorList>
    </citation>
    <scope>IDENTIFICATION</scope>
</reference>
<dbReference type="EMBL" id="EAAA01002098">
    <property type="status" value="NOT_ANNOTATED_CDS"/>
    <property type="molecule type" value="Genomic_DNA"/>
</dbReference>
<name>H2XQY0_CIOIN</name>
<keyword evidence="1" id="KW-0732">Signal</keyword>